<sequence length="138" mass="15865">MQRFIFLTLFACALLSTGCGTAQNVAKTTESAAENRQNRGNKQAELDAEIKALGLSEDQAATYREINSRYNKELKDLRRNAGTDREKVLAEGGKLRAAREREIFDMLDDEQREKFNAIKDERKAEMRKRQRVRRPEGK</sequence>
<dbReference type="Proteomes" id="UP000321907">
    <property type="component" value="Unassembled WGS sequence"/>
</dbReference>
<proteinExistence type="predicted"/>
<feature type="chain" id="PRO_5023102151" evidence="2">
    <location>
        <begin position="23"/>
        <end position="138"/>
    </location>
</feature>
<keyword evidence="4" id="KW-1185">Reference proteome</keyword>
<comment type="caution">
    <text evidence="3">The sequence shown here is derived from an EMBL/GenBank/DDBJ whole genome shotgun (WGS) entry which is preliminary data.</text>
</comment>
<dbReference type="EMBL" id="VOXD01000017">
    <property type="protein sequence ID" value="TXF89035.1"/>
    <property type="molecule type" value="Genomic_DNA"/>
</dbReference>
<feature type="signal peptide" evidence="2">
    <location>
        <begin position="1"/>
        <end position="22"/>
    </location>
</feature>
<dbReference type="AlphaFoldDB" id="A0A5C7FH82"/>
<reference evidence="3 4" key="1">
    <citation type="submission" date="2019-08" db="EMBL/GenBank/DDBJ databases">
        <title>Lewinella sp. strain SSH13 Genome sequencing and assembly.</title>
        <authorList>
            <person name="Kim I."/>
        </authorList>
    </citation>
    <scope>NUCLEOTIDE SEQUENCE [LARGE SCALE GENOMIC DNA]</scope>
    <source>
        <strain evidence="3 4">SSH13</strain>
    </source>
</reference>
<feature type="region of interest" description="Disordered" evidence="1">
    <location>
        <begin position="118"/>
        <end position="138"/>
    </location>
</feature>
<evidence type="ECO:0000256" key="1">
    <source>
        <dbReference type="SAM" id="MobiDB-lite"/>
    </source>
</evidence>
<gene>
    <name evidence="3" type="ORF">FUA23_12165</name>
</gene>
<keyword evidence="2" id="KW-0732">Signal</keyword>
<name>A0A5C7FH82_9BACT</name>
<evidence type="ECO:0000313" key="4">
    <source>
        <dbReference type="Proteomes" id="UP000321907"/>
    </source>
</evidence>
<accession>A0A5C7FH82</accession>
<evidence type="ECO:0000256" key="2">
    <source>
        <dbReference type="SAM" id="SignalP"/>
    </source>
</evidence>
<evidence type="ECO:0000313" key="3">
    <source>
        <dbReference type="EMBL" id="TXF89035.1"/>
    </source>
</evidence>
<dbReference type="RefSeq" id="WP_147931021.1">
    <property type="nucleotide sequence ID" value="NZ_VOXD01000017.1"/>
</dbReference>
<protein>
    <submittedName>
        <fullName evidence="3">Uncharacterized protein</fullName>
    </submittedName>
</protein>
<dbReference type="PROSITE" id="PS51257">
    <property type="entry name" value="PROKAR_LIPOPROTEIN"/>
    <property type="match status" value="1"/>
</dbReference>
<organism evidence="3 4">
    <name type="scientific">Neolewinella aurantiaca</name>
    <dbReference type="NCBI Taxonomy" id="2602767"/>
    <lineage>
        <taxon>Bacteria</taxon>
        <taxon>Pseudomonadati</taxon>
        <taxon>Bacteroidota</taxon>
        <taxon>Saprospiria</taxon>
        <taxon>Saprospirales</taxon>
        <taxon>Lewinellaceae</taxon>
        <taxon>Neolewinella</taxon>
    </lineage>
</organism>